<dbReference type="Proteomes" id="UP000626109">
    <property type="component" value="Unassembled WGS sequence"/>
</dbReference>
<organism evidence="1 2">
    <name type="scientific">Polarella glacialis</name>
    <name type="common">Dinoflagellate</name>
    <dbReference type="NCBI Taxonomy" id="89957"/>
    <lineage>
        <taxon>Eukaryota</taxon>
        <taxon>Sar</taxon>
        <taxon>Alveolata</taxon>
        <taxon>Dinophyceae</taxon>
        <taxon>Suessiales</taxon>
        <taxon>Suessiaceae</taxon>
        <taxon>Polarella</taxon>
    </lineage>
</organism>
<dbReference type="EMBL" id="CAJNNW010031873">
    <property type="protein sequence ID" value="CAE8709706.1"/>
    <property type="molecule type" value="Genomic_DNA"/>
</dbReference>
<evidence type="ECO:0000313" key="1">
    <source>
        <dbReference type="EMBL" id="CAE8709706.1"/>
    </source>
</evidence>
<proteinExistence type="predicted"/>
<reference evidence="1" key="1">
    <citation type="submission" date="2021-02" db="EMBL/GenBank/DDBJ databases">
        <authorList>
            <person name="Dougan E. K."/>
            <person name="Rhodes N."/>
            <person name="Thang M."/>
            <person name="Chan C."/>
        </authorList>
    </citation>
    <scope>NUCLEOTIDE SEQUENCE</scope>
</reference>
<sequence length="99" mass="10580">MLSGKGFGQVHLFVFELSSRFTRCSKLSDFPEHSTDVNVVIISDSEDEVQAPLAAYSEQPAGHSSHPISAAPVFTVPRHASQLSSSFSYTGRSAPAAPD</sequence>
<accession>A0A813KKB4</accession>
<protein>
    <submittedName>
        <fullName evidence="1">Uncharacterized protein</fullName>
    </submittedName>
</protein>
<evidence type="ECO:0000313" key="2">
    <source>
        <dbReference type="Proteomes" id="UP000626109"/>
    </source>
</evidence>
<comment type="caution">
    <text evidence="1">The sequence shown here is derived from an EMBL/GenBank/DDBJ whole genome shotgun (WGS) entry which is preliminary data.</text>
</comment>
<gene>
    <name evidence="1" type="ORF">PGLA2088_LOCUS35591</name>
</gene>
<dbReference type="AlphaFoldDB" id="A0A813KKB4"/>
<name>A0A813KKB4_POLGL</name>